<evidence type="ECO:0000313" key="2">
    <source>
        <dbReference type="Proteomes" id="UP000260680"/>
    </source>
</evidence>
<protein>
    <recommendedName>
        <fullName evidence="3">Prophage tail endopeptidase domain-containing protein</fullName>
    </recommendedName>
</protein>
<organism evidence="1 2">
    <name type="scientific">Lacrimispora amygdalina</name>
    <dbReference type="NCBI Taxonomy" id="253257"/>
    <lineage>
        <taxon>Bacteria</taxon>
        <taxon>Bacillati</taxon>
        <taxon>Bacillota</taxon>
        <taxon>Clostridia</taxon>
        <taxon>Lachnospirales</taxon>
        <taxon>Lachnospiraceae</taxon>
        <taxon>Lacrimispora</taxon>
    </lineage>
</organism>
<dbReference type="EMBL" id="QOHO01000031">
    <property type="protein sequence ID" value="RFZ78795.1"/>
    <property type="molecule type" value="Genomic_DNA"/>
</dbReference>
<evidence type="ECO:0000313" key="1">
    <source>
        <dbReference type="EMBL" id="RFZ78795.1"/>
    </source>
</evidence>
<sequence>MYSLAQGGYTHEEVLKMLESDRTINFRYELLDKNEVKLEDLENVSGNIRFDSSQEIMGTASFTIREIGDVDLKTVDLRIRPFFRLKSSTGWLEYPLGTYIMSSPERSRQESGVLQQVDCYDYGTILKEDKITTRLFIAAGTNYVTQVRSIITAAGIKKTNIETSILTVGTALEFEIGTSKLDIINSLLTAINYEPLHFDNRGYAVSRRYIEPLNRPTEQAYQTNDRSIIKGGAKQSVDIYNVPNIFVRYTDDPDGVELRSQYVNDSVASVISTVSRGRSVVDIESVNDIADQTTLNDLVRRIAIEKSQTYDAVILPTALMPHHSYRDCVYVGEDGLRVGNKYIEYAWEMDLSVGGTMSHTLKRVVKL</sequence>
<reference evidence="1 2" key="1">
    <citation type="submission" date="2018-07" db="EMBL/GenBank/DDBJ databases">
        <title>New species, Clostridium PI-S10-A1B.</title>
        <authorList>
            <person name="Krishna G."/>
            <person name="Summeta K."/>
            <person name="Shikha S."/>
            <person name="Prabhu P.B."/>
            <person name="Suresh K."/>
        </authorList>
    </citation>
    <scope>NUCLEOTIDE SEQUENCE [LARGE SCALE GENOMIC DNA]</scope>
    <source>
        <strain evidence="1 2">PI-S10-A1B</strain>
    </source>
</reference>
<proteinExistence type="predicted"/>
<evidence type="ECO:0008006" key="3">
    <source>
        <dbReference type="Google" id="ProtNLM"/>
    </source>
</evidence>
<dbReference type="OrthoDB" id="3333873at2"/>
<name>A0A3E2NCS6_9FIRM</name>
<gene>
    <name evidence="1" type="ORF">DS742_11840</name>
</gene>
<dbReference type="AlphaFoldDB" id="A0A3E2NCS6"/>
<dbReference type="Proteomes" id="UP000260680">
    <property type="component" value="Unassembled WGS sequence"/>
</dbReference>
<comment type="caution">
    <text evidence="1">The sequence shown here is derived from an EMBL/GenBank/DDBJ whole genome shotgun (WGS) entry which is preliminary data.</text>
</comment>
<accession>A0A3E2NCS6</accession>